<gene>
    <name evidence="6" type="ORF">JCM5805K_2148</name>
</gene>
<comment type="caution">
    <text evidence="6">The sequence shown here is derived from an EMBL/GenBank/DDBJ whole genome shotgun (WGS) entry which is preliminary data.</text>
</comment>
<protein>
    <submittedName>
        <fullName evidence="6">Predicted metal-dependent membrane protease</fullName>
    </submittedName>
</protein>
<evidence type="ECO:0000313" key="7">
    <source>
        <dbReference type="Proteomes" id="UP000031847"/>
    </source>
</evidence>
<feature type="domain" description="CAAX prenyl protease 2/Lysostaphin resistance protein A-like" evidence="5">
    <location>
        <begin position="116"/>
        <end position="212"/>
    </location>
</feature>
<dbReference type="Pfam" id="PF02517">
    <property type="entry name" value="Rce1-like"/>
    <property type="match status" value="1"/>
</dbReference>
<keyword evidence="6" id="KW-0645">Protease</keyword>
<keyword evidence="4" id="KW-1133">Transmembrane helix</keyword>
<evidence type="ECO:0000256" key="4">
    <source>
        <dbReference type="SAM" id="Phobius"/>
    </source>
</evidence>
<feature type="transmembrane region" description="Helical" evidence="4">
    <location>
        <begin position="175"/>
        <end position="193"/>
    </location>
</feature>
<dbReference type="EMBL" id="BBSI01000033">
    <property type="protein sequence ID" value="GAM81032.1"/>
    <property type="molecule type" value="Genomic_DNA"/>
</dbReference>
<dbReference type="GO" id="GO:0004175">
    <property type="term" value="F:endopeptidase activity"/>
    <property type="evidence" value="ECO:0007669"/>
    <property type="project" value="UniProtKB-ARBA"/>
</dbReference>
<accession>A0A0B8QVK2</accession>
<evidence type="ECO:0000313" key="6">
    <source>
        <dbReference type="EMBL" id="GAM81032.1"/>
    </source>
</evidence>
<dbReference type="GO" id="GO:0006508">
    <property type="term" value="P:proteolysis"/>
    <property type="evidence" value="ECO:0007669"/>
    <property type="project" value="UniProtKB-KW"/>
</dbReference>
<sequence>MREKKEMGQKIKSTDILRTIIGLLLLFVGFYIMSSIDLHIGYVQEFTLLIFSIVGVAVIFGNQALIWFSKPQGRYTKIAIACLIINTVWSMLGGIIVALIFGNSGNHANAVFGDYIMIFFVPFMIMGEELFSIGILEILRTKWGLSTMISTLVTSVIFGLIHFNTYNGGNVLRTIIQILLVQGVARLIFNYAYLKTSSIWTSYAVHLVFDLVFLFVLPFVIPK</sequence>
<evidence type="ECO:0000256" key="2">
    <source>
        <dbReference type="ARBA" id="ARBA00009067"/>
    </source>
</evidence>
<reference evidence="6 7" key="1">
    <citation type="submission" date="2015-01" db="EMBL/GenBank/DDBJ databases">
        <title>Lactococcus lactis subsp.lactis JCM 5805 whole genome shotgun sequence.</title>
        <authorList>
            <person name="Fujii T."/>
            <person name="Tomita Y."/>
            <person name="Ikushima S."/>
            <person name="Fujiwara D."/>
        </authorList>
    </citation>
    <scope>NUCLEOTIDE SEQUENCE [LARGE SCALE GENOMIC DNA]</scope>
    <source>
        <strain evidence="6 7">JCM 5805</strain>
    </source>
</reference>
<organism evidence="6 7">
    <name type="scientific">Lactococcus lactis subsp. lactis</name>
    <name type="common">Streptococcus lactis</name>
    <dbReference type="NCBI Taxonomy" id="1360"/>
    <lineage>
        <taxon>Bacteria</taxon>
        <taxon>Bacillati</taxon>
        <taxon>Bacillota</taxon>
        <taxon>Bacilli</taxon>
        <taxon>Lactobacillales</taxon>
        <taxon>Streptococcaceae</taxon>
        <taxon>Lactococcus</taxon>
    </lineage>
</organism>
<feature type="transmembrane region" description="Helical" evidence="4">
    <location>
        <begin position="80"/>
        <end position="103"/>
    </location>
</feature>
<dbReference type="Proteomes" id="UP000031847">
    <property type="component" value="Unassembled WGS sequence"/>
</dbReference>
<feature type="transmembrane region" description="Helical" evidence="4">
    <location>
        <begin position="200"/>
        <end position="221"/>
    </location>
</feature>
<comment type="subcellular location">
    <subcellularLocation>
        <location evidence="1">Cell membrane</location>
        <topology evidence="1">Multi-pass membrane protein</topology>
    </subcellularLocation>
</comment>
<name>A0A0B8QVK2_LACLL</name>
<keyword evidence="3" id="KW-1003">Cell membrane</keyword>
<keyword evidence="4" id="KW-0812">Transmembrane</keyword>
<dbReference type="RefSeq" id="WP_223848548.1">
    <property type="nucleotide sequence ID" value="NZ_BBSI01000033.1"/>
</dbReference>
<evidence type="ECO:0000256" key="1">
    <source>
        <dbReference type="ARBA" id="ARBA00004651"/>
    </source>
</evidence>
<dbReference type="InterPro" id="IPR003675">
    <property type="entry name" value="Rce1/LyrA-like_dom"/>
</dbReference>
<proteinExistence type="inferred from homology"/>
<feature type="transmembrane region" description="Helical" evidence="4">
    <location>
        <begin position="115"/>
        <end position="136"/>
    </location>
</feature>
<dbReference type="GO" id="GO:0005886">
    <property type="term" value="C:plasma membrane"/>
    <property type="evidence" value="ECO:0007669"/>
    <property type="project" value="UniProtKB-SubCell"/>
</dbReference>
<dbReference type="GO" id="GO:0080120">
    <property type="term" value="P:CAAX-box protein maturation"/>
    <property type="evidence" value="ECO:0007669"/>
    <property type="project" value="UniProtKB-ARBA"/>
</dbReference>
<dbReference type="AlphaFoldDB" id="A0A0B8QVK2"/>
<evidence type="ECO:0000256" key="3">
    <source>
        <dbReference type="ARBA" id="ARBA00022475"/>
    </source>
</evidence>
<feature type="transmembrane region" description="Helical" evidence="4">
    <location>
        <begin position="46"/>
        <end position="68"/>
    </location>
</feature>
<keyword evidence="6" id="KW-0378">Hydrolase</keyword>
<feature type="transmembrane region" description="Helical" evidence="4">
    <location>
        <begin position="20"/>
        <end position="40"/>
    </location>
</feature>
<keyword evidence="4" id="KW-0472">Membrane</keyword>
<evidence type="ECO:0000259" key="5">
    <source>
        <dbReference type="Pfam" id="PF02517"/>
    </source>
</evidence>
<comment type="similarity">
    <text evidence="2">Belongs to the UPF0177 family.</text>
</comment>
<feature type="transmembrane region" description="Helical" evidence="4">
    <location>
        <begin position="143"/>
        <end position="163"/>
    </location>
</feature>